<sequence>MTERTCHSDLRRGDDDGIIRGLLRGRITVCAEGLRGTSAFKKVQILQVRRLAVDRTDPLRPVRYPDHEQYRAVSSHMDGMDVQAETKTDVPAWLRLAHSPAHLKTKHHVTPPAASDPPPFPRSLWKKGLGLTRPRYRSASLPQARPPFPQTPSCQSESGFNPQLTGASRSHASDNIHSDPPAQGTALNACEKAANHCCRRPDASLFRGATVVKRRPLSSPRKGRAESRCAPLASGPRCISESHLSLAAIPRGDKAPPPQGSRSVGGSTCTAPR</sequence>
<keyword evidence="3" id="KW-1185">Reference proteome</keyword>
<feature type="region of interest" description="Disordered" evidence="1">
    <location>
        <begin position="107"/>
        <end position="184"/>
    </location>
</feature>
<protein>
    <submittedName>
        <fullName evidence="2">Uncharacterized protein</fullName>
    </submittedName>
</protein>
<reference evidence="2" key="1">
    <citation type="journal article" date="2023" name="Science">
        <title>Genome structures resolve the early diversification of teleost fishes.</title>
        <authorList>
            <person name="Parey E."/>
            <person name="Louis A."/>
            <person name="Montfort J."/>
            <person name="Bouchez O."/>
            <person name="Roques C."/>
            <person name="Iampietro C."/>
            <person name="Lluch J."/>
            <person name="Castinel A."/>
            <person name="Donnadieu C."/>
            <person name="Desvignes T."/>
            <person name="Floi Bucao C."/>
            <person name="Jouanno E."/>
            <person name="Wen M."/>
            <person name="Mejri S."/>
            <person name="Dirks R."/>
            <person name="Jansen H."/>
            <person name="Henkel C."/>
            <person name="Chen W.J."/>
            <person name="Zahm M."/>
            <person name="Cabau C."/>
            <person name="Klopp C."/>
            <person name="Thompson A.W."/>
            <person name="Robinson-Rechavi M."/>
            <person name="Braasch I."/>
            <person name="Lecointre G."/>
            <person name="Bobe J."/>
            <person name="Postlethwait J.H."/>
            <person name="Berthelot C."/>
            <person name="Roest Crollius H."/>
            <person name="Guiguen Y."/>
        </authorList>
    </citation>
    <scope>NUCLEOTIDE SEQUENCE</scope>
    <source>
        <strain evidence="2">NC1722</strain>
    </source>
</reference>
<proteinExistence type="predicted"/>
<feature type="compositionally biased region" description="Polar residues" evidence="1">
    <location>
        <begin position="260"/>
        <end position="273"/>
    </location>
</feature>
<comment type="caution">
    <text evidence="2">The sequence shown here is derived from an EMBL/GenBank/DDBJ whole genome shotgun (WGS) entry which is preliminary data.</text>
</comment>
<feature type="region of interest" description="Disordered" evidence="1">
    <location>
        <begin position="214"/>
        <end position="273"/>
    </location>
</feature>
<accession>A0AAD7WFF6</accession>
<dbReference type="Proteomes" id="UP001221898">
    <property type="component" value="Unassembled WGS sequence"/>
</dbReference>
<name>A0AAD7WFF6_9TELE</name>
<dbReference type="EMBL" id="JAINUG010000120">
    <property type="protein sequence ID" value="KAJ8395052.1"/>
    <property type="molecule type" value="Genomic_DNA"/>
</dbReference>
<organism evidence="2 3">
    <name type="scientific">Aldrovandia affinis</name>
    <dbReference type="NCBI Taxonomy" id="143900"/>
    <lineage>
        <taxon>Eukaryota</taxon>
        <taxon>Metazoa</taxon>
        <taxon>Chordata</taxon>
        <taxon>Craniata</taxon>
        <taxon>Vertebrata</taxon>
        <taxon>Euteleostomi</taxon>
        <taxon>Actinopterygii</taxon>
        <taxon>Neopterygii</taxon>
        <taxon>Teleostei</taxon>
        <taxon>Notacanthiformes</taxon>
        <taxon>Halosauridae</taxon>
        <taxon>Aldrovandia</taxon>
    </lineage>
</organism>
<evidence type="ECO:0000313" key="3">
    <source>
        <dbReference type="Proteomes" id="UP001221898"/>
    </source>
</evidence>
<feature type="compositionally biased region" description="Polar residues" evidence="1">
    <location>
        <begin position="151"/>
        <end position="170"/>
    </location>
</feature>
<gene>
    <name evidence="2" type="ORF">AAFF_G00040030</name>
</gene>
<evidence type="ECO:0000313" key="2">
    <source>
        <dbReference type="EMBL" id="KAJ8395052.1"/>
    </source>
</evidence>
<evidence type="ECO:0000256" key="1">
    <source>
        <dbReference type="SAM" id="MobiDB-lite"/>
    </source>
</evidence>
<dbReference type="AlphaFoldDB" id="A0AAD7WFF6"/>